<proteinExistence type="predicted"/>
<evidence type="ECO:0000313" key="2">
    <source>
        <dbReference type="Proteomes" id="UP000298416"/>
    </source>
</evidence>
<dbReference type="AlphaFoldDB" id="A0A8X8Y1T4"/>
<keyword evidence="2" id="KW-1185">Reference proteome</keyword>
<organism evidence="1">
    <name type="scientific">Salvia splendens</name>
    <name type="common">Scarlet sage</name>
    <dbReference type="NCBI Taxonomy" id="180675"/>
    <lineage>
        <taxon>Eukaryota</taxon>
        <taxon>Viridiplantae</taxon>
        <taxon>Streptophyta</taxon>
        <taxon>Embryophyta</taxon>
        <taxon>Tracheophyta</taxon>
        <taxon>Spermatophyta</taxon>
        <taxon>Magnoliopsida</taxon>
        <taxon>eudicotyledons</taxon>
        <taxon>Gunneridae</taxon>
        <taxon>Pentapetalae</taxon>
        <taxon>asterids</taxon>
        <taxon>lamiids</taxon>
        <taxon>Lamiales</taxon>
        <taxon>Lamiaceae</taxon>
        <taxon>Nepetoideae</taxon>
        <taxon>Mentheae</taxon>
        <taxon>Salviinae</taxon>
        <taxon>Salvia</taxon>
        <taxon>Salvia subgen. Calosphace</taxon>
        <taxon>core Calosphace</taxon>
    </lineage>
</organism>
<accession>A0A8X8Y1T4</accession>
<gene>
    <name evidence="1" type="ORF">SASPL_118528</name>
</gene>
<reference evidence="1" key="1">
    <citation type="submission" date="2018-01" db="EMBL/GenBank/DDBJ databases">
        <authorList>
            <person name="Mao J.F."/>
        </authorList>
    </citation>
    <scope>NUCLEOTIDE SEQUENCE</scope>
    <source>
        <strain evidence="1">Huo1</strain>
        <tissue evidence="1">Leaf</tissue>
    </source>
</reference>
<comment type="caution">
    <text evidence="1">The sequence shown here is derived from an EMBL/GenBank/DDBJ whole genome shotgun (WGS) entry which is preliminary data.</text>
</comment>
<name>A0A8X8Y1T4_SALSN</name>
<evidence type="ECO:0000313" key="1">
    <source>
        <dbReference type="EMBL" id="KAG6421968.1"/>
    </source>
</evidence>
<dbReference type="EMBL" id="PNBA02000006">
    <property type="protein sequence ID" value="KAG6421968.1"/>
    <property type="molecule type" value="Genomic_DNA"/>
</dbReference>
<protein>
    <submittedName>
        <fullName evidence="1">Uncharacterized protein</fullName>
    </submittedName>
</protein>
<sequence>MQRSAMAKALFQSSSLACSSTMDISYNSSKASHIFGSQLRSPEIEQTQLRFLDSSKQLCSELVIVMMLCASCHNEIKTVKQLVLNLRFLQLEVP</sequence>
<reference evidence="1" key="2">
    <citation type="submission" date="2020-08" db="EMBL/GenBank/DDBJ databases">
        <title>Plant Genome Project.</title>
        <authorList>
            <person name="Zhang R.-G."/>
        </authorList>
    </citation>
    <scope>NUCLEOTIDE SEQUENCE</scope>
    <source>
        <strain evidence="1">Huo1</strain>
        <tissue evidence="1">Leaf</tissue>
    </source>
</reference>
<dbReference type="Proteomes" id="UP000298416">
    <property type="component" value="Unassembled WGS sequence"/>
</dbReference>